<gene>
    <name evidence="2" type="ORF">D0Y65_006435</name>
</gene>
<dbReference type="Pfam" id="PF13456">
    <property type="entry name" value="RVT_3"/>
    <property type="match status" value="1"/>
</dbReference>
<reference evidence="2 3" key="1">
    <citation type="submission" date="2018-09" db="EMBL/GenBank/DDBJ databases">
        <title>A high-quality reference genome of wild soybean provides a powerful tool to mine soybean genomes.</title>
        <authorList>
            <person name="Xie M."/>
            <person name="Chung C.Y.L."/>
            <person name="Li M.-W."/>
            <person name="Wong F.-L."/>
            <person name="Chan T.-F."/>
            <person name="Lam H.-M."/>
        </authorList>
    </citation>
    <scope>NUCLEOTIDE SEQUENCE [LARGE SCALE GENOMIC DNA]</scope>
    <source>
        <strain evidence="3">cv. W05</strain>
        <tissue evidence="2">Hypocotyl of etiolated seedlings</tissue>
    </source>
</reference>
<evidence type="ECO:0000313" key="3">
    <source>
        <dbReference type="Proteomes" id="UP000289340"/>
    </source>
</evidence>
<evidence type="ECO:0000259" key="1">
    <source>
        <dbReference type="Pfam" id="PF13456"/>
    </source>
</evidence>
<protein>
    <recommendedName>
        <fullName evidence="1">RNase H type-1 domain-containing protein</fullName>
    </recommendedName>
</protein>
<dbReference type="EMBL" id="QZWG01000003">
    <property type="protein sequence ID" value="RZC19601.1"/>
    <property type="molecule type" value="Genomic_DNA"/>
</dbReference>
<feature type="domain" description="RNase H type-1" evidence="1">
    <location>
        <begin position="50"/>
        <end position="103"/>
    </location>
</feature>
<dbReference type="AlphaFoldDB" id="A0A445L8K9"/>
<dbReference type="PANTHER" id="PTHR47074">
    <property type="entry name" value="BNAC02G40300D PROTEIN"/>
    <property type="match status" value="1"/>
</dbReference>
<accession>A0A445L8K9</accession>
<dbReference type="GO" id="GO:0004523">
    <property type="term" value="F:RNA-DNA hybrid ribonuclease activity"/>
    <property type="evidence" value="ECO:0007669"/>
    <property type="project" value="InterPro"/>
</dbReference>
<dbReference type="Proteomes" id="UP000289340">
    <property type="component" value="Chromosome 3"/>
</dbReference>
<dbReference type="GO" id="GO:0003676">
    <property type="term" value="F:nucleic acid binding"/>
    <property type="evidence" value="ECO:0007669"/>
    <property type="project" value="InterPro"/>
</dbReference>
<dbReference type="InterPro" id="IPR052929">
    <property type="entry name" value="RNase_H-like_EbsB-rel"/>
</dbReference>
<name>A0A445L8K9_GLYSO</name>
<comment type="caution">
    <text evidence="2">The sequence shown here is derived from an EMBL/GenBank/DDBJ whole genome shotgun (WGS) entry which is preliminary data.</text>
</comment>
<evidence type="ECO:0000313" key="2">
    <source>
        <dbReference type="EMBL" id="RZC19601.1"/>
    </source>
</evidence>
<proteinExistence type="predicted"/>
<organism evidence="2 3">
    <name type="scientific">Glycine soja</name>
    <name type="common">Wild soybean</name>
    <dbReference type="NCBI Taxonomy" id="3848"/>
    <lineage>
        <taxon>Eukaryota</taxon>
        <taxon>Viridiplantae</taxon>
        <taxon>Streptophyta</taxon>
        <taxon>Embryophyta</taxon>
        <taxon>Tracheophyta</taxon>
        <taxon>Spermatophyta</taxon>
        <taxon>Magnoliopsida</taxon>
        <taxon>eudicotyledons</taxon>
        <taxon>Gunneridae</taxon>
        <taxon>Pentapetalae</taxon>
        <taxon>rosids</taxon>
        <taxon>fabids</taxon>
        <taxon>Fabales</taxon>
        <taxon>Fabaceae</taxon>
        <taxon>Papilionoideae</taxon>
        <taxon>50 kb inversion clade</taxon>
        <taxon>NPAAA clade</taxon>
        <taxon>indigoferoid/millettioid clade</taxon>
        <taxon>Phaseoleae</taxon>
        <taxon>Glycine</taxon>
        <taxon>Glycine subgen. Soja</taxon>
    </lineage>
</organism>
<dbReference type="PANTHER" id="PTHR47074:SF48">
    <property type="entry name" value="POLYNUCLEOTIDYL TRANSFERASE, RIBONUCLEASE H-LIKE SUPERFAMILY PROTEIN"/>
    <property type="match status" value="1"/>
</dbReference>
<sequence length="117" mass="13053">MVQCNSTVNVYQHLPALLSTNQQHIWTPPPTGFGKCNLDAKIFTNSLPFGIDICIRGEHGHFIQVKMSSFNGIPTLAQAEAWALYHALQWTSHLGYQNVILKATGRQLLTILLLLLI</sequence>
<keyword evidence="3" id="KW-1185">Reference proteome</keyword>
<dbReference type="InterPro" id="IPR002156">
    <property type="entry name" value="RNaseH_domain"/>
</dbReference>